<dbReference type="PANTHER" id="PTHR43537">
    <property type="entry name" value="TRANSCRIPTIONAL REGULATOR, GNTR FAMILY"/>
    <property type="match status" value="1"/>
</dbReference>
<dbReference type="InterPro" id="IPR036388">
    <property type="entry name" value="WH-like_DNA-bd_sf"/>
</dbReference>
<dbReference type="SUPFAM" id="SSF48008">
    <property type="entry name" value="GntR ligand-binding domain-like"/>
    <property type="match status" value="1"/>
</dbReference>
<name>A0A2N4UI81_9BURK</name>
<dbReference type="Proteomes" id="UP000234328">
    <property type="component" value="Unassembled WGS sequence"/>
</dbReference>
<accession>A0A2N4UI81</accession>
<dbReference type="Pfam" id="PF07729">
    <property type="entry name" value="FCD"/>
    <property type="match status" value="1"/>
</dbReference>
<dbReference type="InterPro" id="IPR000524">
    <property type="entry name" value="Tscrpt_reg_HTH_GntR"/>
</dbReference>
<dbReference type="InterPro" id="IPR011711">
    <property type="entry name" value="GntR_C"/>
</dbReference>
<feature type="domain" description="HTH gntR-type" evidence="4">
    <location>
        <begin position="24"/>
        <end position="91"/>
    </location>
</feature>
<dbReference type="GO" id="GO:0003677">
    <property type="term" value="F:DNA binding"/>
    <property type="evidence" value="ECO:0007669"/>
    <property type="project" value="UniProtKB-KW"/>
</dbReference>
<dbReference type="InterPro" id="IPR036390">
    <property type="entry name" value="WH_DNA-bd_sf"/>
</dbReference>
<dbReference type="Gene3D" id="1.20.120.530">
    <property type="entry name" value="GntR ligand-binding domain-like"/>
    <property type="match status" value="1"/>
</dbReference>
<dbReference type="EMBL" id="PDNV01000004">
    <property type="protein sequence ID" value="PLC54718.1"/>
    <property type="molecule type" value="Genomic_DNA"/>
</dbReference>
<dbReference type="PROSITE" id="PS50949">
    <property type="entry name" value="HTH_GNTR"/>
    <property type="match status" value="1"/>
</dbReference>
<evidence type="ECO:0000256" key="1">
    <source>
        <dbReference type="ARBA" id="ARBA00023015"/>
    </source>
</evidence>
<sequence>MVYPDFTSKSDADLSPDPLAIHHPTLAAVVADKLRQFITDGTLKPGTGLNERELCDRLKVSRTPLREAYRILSADGLVSIQPKRGAVVIEHSPADIENIFDVLAVLEGLAIRQAVQRATEQELHEIASLHARMLEGFHNKDIKAYFAASMGTHVAISRAAHNPALTDAYERLNLQVQALRYKSNLDPDEWSAGVADHERFVRALLERDAEAAEKHVRAHLTNKKSYHLRPAADTAEKAAVDL</sequence>
<keyword evidence="6" id="KW-1185">Reference proteome</keyword>
<evidence type="ECO:0000313" key="5">
    <source>
        <dbReference type="EMBL" id="PLC54718.1"/>
    </source>
</evidence>
<evidence type="ECO:0000256" key="2">
    <source>
        <dbReference type="ARBA" id="ARBA00023125"/>
    </source>
</evidence>
<keyword evidence="2" id="KW-0238">DNA-binding</keyword>
<dbReference type="Gene3D" id="1.10.10.10">
    <property type="entry name" value="Winged helix-like DNA-binding domain superfamily/Winged helix DNA-binding domain"/>
    <property type="match status" value="1"/>
</dbReference>
<organism evidence="5 6">
    <name type="scientific">Pollutimonas nitritireducens</name>
    <dbReference type="NCBI Taxonomy" id="2045209"/>
    <lineage>
        <taxon>Bacteria</taxon>
        <taxon>Pseudomonadati</taxon>
        <taxon>Pseudomonadota</taxon>
        <taxon>Betaproteobacteria</taxon>
        <taxon>Burkholderiales</taxon>
        <taxon>Alcaligenaceae</taxon>
        <taxon>Pollutimonas</taxon>
    </lineage>
</organism>
<dbReference type="InterPro" id="IPR008920">
    <property type="entry name" value="TF_FadR/GntR_C"/>
</dbReference>
<gene>
    <name evidence="5" type="ORF">CR155_07685</name>
</gene>
<keyword evidence="1" id="KW-0805">Transcription regulation</keyword>
<dbReference type="SUPFAM" id="SSF46785">
    <property type="entry name" value="Winged helix' DNA-binding domain"/>
    <property type="match status" value="1"/>
</dbReference>
<keyword evidence="3" id="KW-0804">Transcription</keyword>
<evidence type="ECO:0000259" key="4">
    <source>
        <dbReference type="PROSITE" id="PS50949"/>
    </source>
</evidence>
<comment type="caution">
    <text evidence="5">The sequence shown here is derived from an EMBL/GenBank/DDBJ whole genome shotgun (WGS) entry which is preliminary data.</text>
</comment>
<dbReference type="RefSeq" id="WP_102069487.1">
    <property type="nucleotide sequence ID" value="NZ_PDNV01000004.1"/>
</dbReference>
<dbReference type="PANTHER" id="PTHR43537:SF24">
    <property type="entry name" value="GLUCONATE OPERON TRANSCRIPTIONAL REPRESSOR"/>
    <property type="match status" value="1"/>
</dbReference>
<protein>
    <submittedName>
        <fullName evidence="5">GntR family transcriptional regulator</fullName>
    </submittedName>
</protein>
<evidence type="ECO:0000256" key="3">
    <source>
        <dbReference type="ARBA" id="ARBA00023163"/>
    </source>
</evidence>
<dbReference type="GO" id="GO:0003700">
    <property type="term" value="F:DNA-binding transcription factor activity"/>
    <property type="evidence" value="ECO:0007669"/>
    <property type="project" value="InterPro"/>
</dbReference>
<evidence type="ECO:0000313" key="6">
    <source>
        <dbReference type="Proteomes" id="UP000234328"/>
    </source>
</evidence>
<dbReference type="OrthoDB" id="8680857at2"/>
<dbReference type="AlphaFoldDB" id="A0A2N4UI81"/>
<dbReference type="PRINTS" id="PR00035">
    <property type="entry name" value="HTHGNTR"/>
</dbReference>
<dbReference type="SMART" id="SM00895">
    <property type="entry name" value="FCD"/>
    <property type="match status" value="1"/>
</dbReference>
<dbReference type="SMART" id="SM00345">
    <property type="entry name" value="HTH_GNTR"/>
    <property type="match status" value="1"/>
</dbReference>
<proteinExistence type="predicted"/>
<reference evidence="5 6" key="1">
    <citation type="submission" date="2017-10" db="EMBL/GenBank/DDBJ databases">
        <title>Two draft genome sequences of Pusillimonas sp. strains isolated from a nitrate- and radionuclide-contaminated groundwater in Russia.</title>
        <authorList>
            <person name="Grouzdev D.S."/>
            <person name="Tourova T.P."/>
            <person name="Goeva M.A."/>
            <person name="Babich T.L."/>
            <person name="Sokolova D.S."/>
            <person name="Abdullin R."/>
            <person name="Poltaraus A.B."/>
            <person name="Toshchakov S.V."/>
            <person name="Nazina T.N."/>
        </authorList>
    </citation>
    <scope>NUCLEOTIDE SEQUENCE [LARGE SCALE GENOMIC DNA]</scope>
    <source>
        <strain evidence="5 6">JR1/69-2-13</strain>
    </source>
</reference>
<dbReference type="Pfam" id="PF00392">
    <property type="entry name" value="GntR"/>
    <property type="match status" value="1"/>
</dbReference>
<dbReference type="CDD" id="cd07377">
    <property type="entry name" value="WHTH_GntR"/>
    <property type="match status" value="1"/>
</dbReference>